<dbReference type="EMBL" id="JAYGJQ010000002">
    <property type="protein sequence ID" value="MEA9356582.1"/>
    <property type="molecule type" value="Genomic_DNA"/>
</dbReference>
<accession>A0ABU5VVD8</accession>
<keyword evidence="3" id="KW-1185">Reference proteome</keyword>
<sequence>MKTIFKILPLTIWLLSTSAFAALSEDGFFSGRISKINNDISVVRVKVDFDNVKYINVKDKIEFWDEKNDTKKCKSYVIGRTADYILLKVPDMKFCERSLYFTTGAYFKFFSEDLLNNVKMGREVVGILIKKRMAVQGQMELKNKEIQAHMDRVGAINARYQTLRDKLEQEWQKEVHALDEDKTFSLRSYKDLERRRDEIDQKLEQYKLKDENLTLDRWSLDSNLYFKK</sequence>
<dbReference type="RefSeq" id="WP_323576378.1">
    <property type="nucleotide sequence ID" value="NZ_JAYGJQ010000002.1"/>
</dbReference>
<name>A0ABU5VVD8_9BACT</name>
<evidence type="ECO:0000313" key="3">
    <source>
        <dbReference type="Proteomes" id="UP001302274"/>
    </source>
</evidence>
<protein>
    <submittedName>
        <fullName evidence="2">Uncharacterized protein</fullName>
    </submittedName>
</protein>
<keyword evidence="1" id="KW-0732">Signal</keyword>
<organism evidence="2 3">
    <name type="scientific">Bacteriovorax antarcticus</name>
    <dbReference type="NCBI Taxonomy" id="3088717"/>
    <lineage>
        <taxon>Bacteria</taxon>
        <taxon>Pseudomonadati</taxon>
        <taxon>Bdellovibrionota</taxon>
        <taxon>Bacteriovoracia</taxon>
        <taxon>Bacteriovoracales</taxon>
        <taxon>Bacteriovoracaceae</taxon>
        <taxon>Bacteriovorax</taxon>
    </lineage>
</organism>
<comment type="caution">
    <text evidence="2">The sequence shown here is derived from an EMBL/GenBank/DDBJ whole genome shotgun (WGS) entry which is preliminary data.</text>
</comment>
<proteinExistence type="predicted"/>
<evidence type="ECO:0000256" key="1">
    <source>
        <dbReference type="SAM" id="SignalP"/>
    </source>
</evidence>
<reference evidence="2 3" key="1">
    <citation type="submission" date="2023-11" db="EMBL/GenBank/DDBJ databases">
        <title>A Novel Polar Bacteriovorax (B. antarcticus) Isolated from the Biocrust in Antarctica.</title>
        <authorList>
            <person name="Mun W."/>
            <person name="Choi S.Y."/>
            <person name="Mitchell R.J."/>
        </authorList>
    </citation>
    <scope>NUCLEOTIDE SEQUENCE [LARGE SCALE GENOMIC DNA]</scope>
    <source>
        <strain evidence="2 3">PP10</strain>
    </source>
</reference>
<dbReference type="Proteomes" id="UP001302274">
    <property type="component" value="Unassembled WGS sequence"/>
</dbReference>
<feature type="chain" id="PRO_5046354804" evidence="1">
    <location>
        <begin position="22"/>
        <end position="228"/>
    </location>
</feature>
<evidence type="ECO:0000313" key="2">
    <source>
        <dbReference type="EMBL" id="MEA9356582.1"/>
    </source>
</evidence>
<gene>
    <name evidence="2" type="ORF">SHI21_10220</name>
</gene>
<feature type="signal peptide" evidence="1">
    <location>
        <begin position="1"/>
        <end position="21"/>
    </location>
</feature>